<name>B9RF39_RICCO</name>
<sequence length="124" mass="13516">MDTRKGSGSPKLNKCSGGDAGDEGGGTGIWKGFIGGCFDRLSEEKKKQARDFLWSYGLYGMNWLLSGKIRKSDVFPLSLVLVPIILIGEGDKGGVKDLVLKLCMDCGWMGWTLWRIGNGLKRNG</sequence>
<organism evidence="2 3">
    <name type="scientific">Ricinus communis</name>
    <name type="common">Castor bean</name>
    <dbReference type="NCBI Taxonomy" id="3988"/>
    <lineage>
        <taxon>Eukaryota</taxon>
        <taxon>Viridiplantae</taxon>
        <taxon>Streptophyta</taxon>
        <taxon>Embryophyta</taxon>
        <taxon>Tracheophyta</taxon>
        <taxon>Spermatophyta</taxon>
        <taxon>Magnoliopsida</taxon>
        <taxon>eudicotyledons</taxon>
        <taxon>Gunneridae</taxon>
        <taxon>Pentapetalae</taxon>
        <taxon>rosids</taxon>
        <taxon>fabids</taxon>
        <taxon>Malpighiales</taxon>
        <taxon>Euphorbiaceae</taxon>
        <taxon>Acalyphoideae</taxon>
        <taxon>Acalypheae</taxon>
        <taxon>Ricinus</taxon>
    </lineage>
</organism>
<evidence type="ECO:0000313" key="2">
    <source>
        <dbReference type="EMBL" id="EEF49810.1"/>
    </source>
</evidence>
<keyword evidence="3" id="KW-1185">Reference proteome</keyword>
<dbReference type="AlphaFoldDB" id="B9RF39"/>
<dbReference type="Proteomes" id="UP000008311">
    <property type="component" value="Unassembled WGS sequence"/>
</dbReference>
<evidence type="ECO:0000313" key="3">
    <source>
        <dbReference type="Proteomes" id="UP000008311"/>
    </source>
</evidence>
<dbReference type="EMBL" id="EQ973777">
    <property type="protein sequence ID" value="EEF49810.1"/>
    <property type="molecule type" value="Genomic_DNA"/>
</dbReference>
<protein>
    <submittedName>
        <fullName evidence="2">Uncharacterized protein</fullName>
    </submittedName>
</protein>
<proteinExistence type="predicted"/>
<evidence type="ECO:0000256" key="1">
    <source>
        <dbReference type="SAM" id="MobiDB-lite"/>
    </source>
</evidence>
<feature type="region of interest" description="Disordered" evidence="1">
    <location>
        <begin position="1"/>
        <end position="24"/>
    </location>
</feature>
<reference evidence="3" key="1">
    <citation type="journal article" date="2010" name="Nat. Biotechnol.">
        <title>Draft genome sequence of the oilseed species Ricinus communis.</title>
        <authorList>
            <person name="Chan A.P."/>
            <person name="Crabtree J."/>
            <person name="Zhao Q."/>
            <person name="Lorenzi H."/>
            <person name="Orvis J."/>
            <person name="Puiu D."/>
            <person name="Melake-Berhan A."/>
            <person name="Jones K.M."/>
            <person name="Redman J."/>
            <person name="Chen G."/>
            <person name="Cahoon E.B."/>
            <person name="Gedil M."/>
            <person name="Stanke M."/>
            <person name="Haas B.J."/>
            <person name="Wortman J.R."/>
            <person name="Fraser-Liggett C.M."/>
            <person name="Ravel J."/>
            <person name="Rabinowicz P.D."/>
        </authorList>
    </citation>
    <scope>NUCLEOTIDE SEQUENCE [LARGE SCALE GENOMIC DNA]</scope>
    <source>
        <strain evidence="3">cv. Hale</strain>
    </source>
</reference>
<accession>B9RF39</accession>
<dbReference type="InParanoid" id="B9RF39"/>
<gene>
    <name evidence="2" type="ORF">RCOM_1431180</name>
</gene>